<gene>
    <name evidence="2" type="ORF">QBC35DRAFT_487678</name>
</gene>
<dbReference type="Proteomes" id="UP001302126">
    <property type="component" value="Unassembled WGS sequence"/>
</dbReference>
<keyword evidence="1" id="KW-0732">Signal</keyword>
<reference evidence="2" key="2">
    <citation type="submission" date="2023-05" db="EMBL/GenBank/DDBJ databases">
        <authorList>
            <consortium name="Lawrence Berkeley National Laboratory"/>
            <person name="Steindorff A."/>
            <person name="Hensen N."/>
            <person name="Bonometti L."/>
            <person name="Westerberg I."/>
            <person name="Brannstrom I.O."/>
            <person name="Guillou S."/>
            <person name="Cros-Aarteil S."/>
            <person name="Calhoun S."/>
            <person name="Haridas S."/>
            <person name="Kuo A."/>
            <person name="Mondo S."/>
            <person name="Pangilinan J."/>
            <person name="Riley R."/>
            <person name="Labutti K."/>
            <person name="Andreopoulos B."/>
            <person name="Lipzen A."/>
            <person name="Chen C."/>
            <person name="Yanf M."/>
            <person name="Daum C."/>
            <person name="Ng V."/>
            <person name="Clum A."/>
            <person name="Ohm R."/>
            <person name="Martin F."/>
            <person name="Silar P."/>
            <person name="Natvig D."/>
            <person name="Lalanne C."/>
            <person name="Gautier V."/>
            <person name="Ament-Velasquez S.L."/>
            <person name="Kruys A."/>
            <person name="Hutchinson M.I."/>
            <person name="Powell A.J."/>
            <person name="Barry K."/>
            <person name="Miller A.N."/>
            <person name="Grigoriev I.V."/>
            <person name="Debuchy R."/>
            <person name="Gladieux P."/>
            <person name="Thoren M.H."/>
            <person name="Johannesson H."/>
        </authorList>
    </citation>
    <scope>NUCLEOTIDE SEQUENCE</scope>
    <source>
        <strain evidence="2">PSN309</strain>
    </source>
</reference>
<dbReference type="AlphaFoldDB" id="A0AAN6WZJ9"/>
<evidence type="ECO:0000313" key="3">
    <source>
        <dbReference type="Proteomes" id="UP001302126"/>
    </source>
</evidence>
<evidence type="ECO:0000256" key="1">
    <source>
        <dbReference type="SAM" id="SignalP"/>
    </source>
</evidence>
<name>A0AAN6WZJ9_9PEZI</name>
<sequence>MGPLSALRLLRSLTLCCAATICHNTMLRRKCCDENAATNVLQWSWPGHSETEAMCVQSSRKEMEHPKDLRQIEISMIGGMVLAGYSKTSAEDMERSVKSMCVPLRVAIV</sequence>
<comment type="caution">
    <text evidence="2">The sequence shown here is derived from an EMBL/GenBank/DDBJ whole genome shotgun (WGS) entry which is preliminary data.</text>
</comment>
<accession>A0AAN6WZJ9</accession>
<reference evidence="2" key="1">
    <citation type="journal article" date="2023" name="Mol. Phylogenet. Evol.">
        <title>Genome-scale phylogeny and comparative genomics of the fungal order Sordariales.</title>
        <authorList>
            <person name="Hensen N."/>
            <person name="Bonometti L."/>
            <person name="Westerberg I."/>
            <person name="Brannstrom I.O."/>
            <person name="Guillou S."/>
            <person name="Cros-Aarteil S."/>
            <person name="Calhoun S."/>
            <person name="Haridas S."/>
            <person name="Kuo A."/>
            <person name="Mondo S."/>
            <person name="Pangilinan J."/>
            <person name="Riley R."/>
            <person name="LaButti K."/>
            <person name="Andreopoulos B."/>
            <person name="Lipzen A."/>
            <person name="Chen C."/>
            <person name="Yan M."/>
            <person name="Daum C."/>
            <person name="Ng V."/>
            <person name="Clum A."/>
            <person name="Steindorff A."/>
            <person name="Ohm R.A."/>
            <person name="Martin F."/>
            <person name="Silar P."/>
            <person name="Natvig D.O."/>
            <person name="Lalanne C."/>
            <person name="Gautier V."/>
            <person name="Ament-Velasquez S.L."/>
            <person name="Kruys A."/>
            <person name="Hutchinson M.I."/>
            <person name="Powell A.J."/>
            <person name="Barry K."/>
            <person name="Miller A.N."/>
            <person name="Grigoriev I.V."/>
            <person name="Debuchy R."/>
            <person name="Gladieux P."/>
            <person name="Hiltunen Thoren M."/>
            <person name="Johannesson H."/>
        </authorList>
    </citation>
    <scope>NUCLEOTIDE SEQUENCE</scope>
    <source>
        <strain evidence="2">PSN309</strain>
    </source>
</reference>
<dbReference type="EMBL" id="MU864360">
    <property type="protein sequence ID" value="KAK4191224.1"/>
    <property type="molecule type" value="Genomic_DNA"/>
</dbReference>
<evidence type="ECO:0000313" key="2">
    <source>
        <dbReference type="EMBL" id="KAK4191224.1"/>
    </source>
</evidence>
<proteinExistence type="predicted"/>
<organism evidence="2 3">
    <name type="scientific">Podospora australis</name>
    <dbReference type="NCBI Taxonomy" id="1536484"/>
    <lineage>
        <taxon>Eukaryota</taxon>
        <taxon>Fungi</taxon>
        <taxon>Dikarya</taxon>
        <taxon>Ascomycota</taxon>
        <taxon>Pezizomycotina</taxon>
        <taxon>Sordariomycetes</taxon>
        <taxon>Sordariomycetidae</taxon>
        <taxon>Sordariales</taxon>
        <taxon>Podosporaceae</taxon>
        <taxon>Podospora</taxon>
    </lineage>
</organism>
<feature type="chain" id="PRO_5042870858" evidence="1">
    <location>
        <begin position="19"/>
        <end position="109"/>
    </location>
</feature>
<keyword evidence="3" id="KW-1185">Reference proteome</keyword>
<protein>
    <submittedName>
        <fullName evidence="2">Uncharacterized protein</fullName>
    </submittedName>
</protein>
<feature type="signal peptide" evidence="1">
    <location>
        <begin position="1"/>
        <end position="18"/>
    </location>
</feature>